<keyword evidence="1" id="KW-0472">Membrane</keyword>
<reference evidence="2 3" key="1">
    <citation type="submission" date="2024-11" db="EMBL/GenBank/DDBJ databases">
        <authorList>
            <person name="Heng Y.C."/>
            <person name="Lim A.C.H."/>
            <person name="Lee J.K.Y."/>
            <person name="Kittelmann S."/>
        </authorList>
    </citation>
    <scope>NUCLEOTIDE SEQUENCE [LARGE SCALE GENOMIC DNA]</scope>
    <source>
        <strain evidence="2 3">WILCCON 0269</strain>
    </source>
</reference>
<organism evidence="2 3">
    <name type="scientific">Candidatus Clostridium eludens</name>
    <dbReference type="NCBI Taxonomy" id="3381663"/>
    <lineage>
        <taxon>Bacteria</taxon>
        <taxon>Bacillati</taxon>
        <taxon>Bacillota</taxon>
        <taxon>Clostridia</taxon>
        <taxon>Eubacteriales</taxon>
        <taxon>Clostridiaceae</taxon>
        <taxon>Clostridium</taxon>
    </lineage>
</organism>
<dbReference type="EMBL" id="JBJHZX010000001">
    <property type="protein sequence ID" value="MFL0194084.1"/>
    <property type="molecule type" value="Genomic_DNA"/>
</dbReference>
<evidence type="ECO:0000256" key="1">
    <source>
        <dbReference type="SAM" id="Phobius"/>
    </source>
</evidence>
<feature type="transmembrane region" description="Helical" evidence="1">
    <location>
        <begin position="65"/>
        <end position="86"/>
    </location>
</feature>
<evidence type="ECO:0008006" key="4">
    <source>
        <dbReference type="Google" id="ProtNLM"/>
    </source>
</evidence>
<protein>
    <recommendedName>
        <fullName evidence="4">ABC transporter permease</fullName>
    </recommendedName>
</protein>
<feature type="transmembrane region" description="Helical" evidence="1">
    <location>
        <begin position="173"/>
        <end position="197"/>
    </location>
</feature>
<gene>
    <name evidence="2" type="ORF">ACJDU8_00545</name>
</gene>
<keyword evidence="1" id="KW-1133">Transmembrane helix</keyword>
<accession>A0ABW8SDY1</accession>
<feature type="transmembrane region" description="Helical" evidence="1">
    <location>
        <begin position="206"/>
        <end position="230"/>
    </location>
</feature>
<sequence length="278" mass="32240">MKNILILEFKNCIANVKFKIVLMVLLLMSILGYLVNCYSSYKLPLSQVRGAYEVSLIQGIQSSNILGIMIVFIPLLSNIVYSDSYYVDSHTGVYKNIITRVNKRHYIISKAIVILTVTFFVFFIPLLLNQLLCLITYPVEGIDHNYCFPAYDIGYQNYTANWLFELTRFNNPFLYNVIYMIIISIFASLFGLIGYIISLIYNKKRFIIVIAPFILNIVIEIFIDILGRIFNFESYRYVISTFFRPSTASIYVLLFYIITILIINILILTKNSNNETII</sequence>
<evidence type="ECO:0000313" key="2">
    <source>
        <dbReference type="EMBL" id="MFL0194084.1"/>
    </source>
</evidence>
<feature type="transmembrane region" description="Helical" evidence="1">
    <location>
        <begin position="20"/>
        <end position="41"/>
    </location>
</feature>
<evidence type="ECO:0000313" key="3">
    <source>
        <dbReference type="Proteomes" id="UP001623660"/>
    </source>
</evidence>
<dbReference type="RefSeq" id="WP_406790206.1">
    <property type="nucleotide sequence ID" value="NZ_JBJHZX010000001.1"/>
</dbReference>
<dbReference type="Proteomes" id="UP001623660">
    <property type="component" value="Unassembled WGS sequence"/>
</dbReference>
<keyword evidence="1" id="KW-0812">Transmembrane</keyword>
<feature type="transmembrane region" description="Helical" evidence="1">
    <location>
        <begin position="250"/>
        <end position="269"/>
    </location>
</feature>
<keyword evidence="3" id="KW-1185">Reference proteome</keyword>
<feature type="transmembrane region" description="Helical" evidence="1">
    <location>
        <begin position="107"/>
        <end position="128"/>
    </location>
</feature>
<proteinExistence type="predicted"/>
<name>A0ABW8SDY1_9CLOT</name>
<comment type="caution">
    <text evidence="2">The sequence shown here is derived from an EMBL/GenBank/DDBJ whole genome shotgun (WGS) entry which is preliminary data.</text>
</comment>